<evidence type="ECO:0000259" key="6">
    <source>
        <dbReference type="PROSITE" id="PS51352"/>
    </source>
</evidence>
<evidence type="ECO:0000313" key="8">
    <source>
        <dbReference type="Proteomes" id="UP000266426"/>
    </source>
</evidence>
<dbReference type="GO" id="GO:0004601">
    <property type="term" value="F:peroxidase activity"/>
    <property type="evidence" value="ECO:0007669"/>
    <property type="project" value="UniProtKB-KW"/>
</dbReference>
<accession>A0A3A4R6S1</accession>
<dbReference type="GO" id="GO:0034599">
    <property type="term" value="P:cellular response to oxidative stress"/>
    <property type="evidence" value="ECO:0007669"/>
    <property type="project" value="TreeGrafter"/>
</dbReference>
<dbReference type="Proteomes" id="UP000266426">
    <property type="component" value="Unassembled WGS sequence"/>
</dbReference>
<dbReference type="PANTHER" id="PTHR11592">
    <property type="entry name" value="GLUTATHIONE PEROXIDASE"/>
    <property type="match status" value="1"/>
</dbReference>
<gene>
    <name evidence="7" type="ORF">C4541_00785</name>
</gene>
<dbReference type="FunFam" id="3.40.30.10:FF:000010">
    <property type="entry name" value="Glutathione peroxidase"/>
    <property type="match status" value="1"/>
</dbReference>
<sequence length="183" mass="20254">MPIWIAIGLVILAVTAGGNARSEETGTSVYDFTVKNIDGEDVSLSKYKGFPLLIVNTASKCGYTKQYASLQKLYDQYKDKGLKILAFPANNFLNQEPGSDAEIKSFCQTNYNVTFDLFAKISVAGDDIHPLYKYLTNDSPFEGDITWNFNKFLVDKNGVVTARFGSAIDPLSTPIIEKIDLLE</sequence>
<evidence type="ECO:0000256" key="3">
    <source>
        <dbReference type="ARBA" id="ARBA00023002"/>
    </source>
</evidence>
<dbReference type="InterPro" id="IPR000889">
    <property type="entry name" value="Glutathione_peroxidase"/>
</dbReference>
<dbReference type="PROSITE" id="PS00460">
    <property type="entry name" value="GLUTATHIONE_PEROXID_1"/>
    <property type="match status" value="1"/>
</dbReference>
<keyword evidence="3 5" id="KW-0560">Oxidoreductase</keyword>
<dbReference type="EMBL" id="QZJZ01000005">
    <property type="protein sequence ID" value="RJP62110.1"/>
    <property type="molecule type" value="Genomic_DNA"/>
</dbReference>
<dbReference type="SUPFAM" id="SSF52833">
    <property type="entry name" value="Thioredoxin-like"/>
    <property type="match status" value="1"/>
</dbReference>
<dbReference type="CDD" id="cd00340">
    <property type="entry name" value="GSH_Peroxidase"/>
    <property type="match status" value="1"/>
</dbReference>
<dbReference type="Gene3D" id="3.40.30.10">
    <property type="entry name" value="Glutaredoxin"/>
    <property type="match status" value="1"/>
</dbReference>
<dbReference type="PANTHER" id="PTHR11592:SF78">
    <property type="entry name" value="GLUTATHIONE PEROXIDASE"/>
    <property type="match status" value="1"/>
</dbReference>
<dbReference type="AlphaFoldDB" id="A0A3A4R6S1"/>
<evidence type="ECO:0000256" key="1">
    <source>
        <dbReference type="ARBA" id="ARBA00006926"/>
    </source>
</evidence>
<organism evidence="7 8">
    <name type="scientific">Candidatus Auribacter fodinae</name>
    <dbReference type="NCBI Taxonomy" id="2093366"/>
    <lineage>
        <taxon>Bacteria</taxon>
        <taxon>Pseudomonadati</taxon>
        <taxon>Candidatus Auribacterota</taxon>
        <taxon>Candidatus Auribacteria</taxon>
        <taxon>Candidatus Auribacterales</taxon>
        <taxon>Candidatus Auribacteraceae</taxon>
        <taxon>Candidatus Auribacter</taxon>
    </lineage>
</organism>
<reference evidence="7 8" key="1">
    <citation type="journal article" date="2017" name="ISME J.">
        <title>Energy and carbon metabolisms in a deep terrestrial subsurface fluid microbial community.</title>
        <authorList>
            <person name="Momper L."/>
            <person name="Jungbluth S.P."/>
            <person name="Lee M.D."/>
            <person name="Amend J.P."/>
        </authorList>
    </citation>
    <scope>NUCLEOTIDE SEQUENCE [LARGE SCALE GENOMIC DNA]</scope>
    <source>
        <strain evidence="7">SURF_26</strain>
    </source>
</reference>
<evidence type="ECO:0000313" key="7">
    <source>
        <dbReference type="EMBL" id="RJP62110.1"/>
    </source>
</evidence>
<dbReference type="InterPro" id="IPR013766">
    <property type="entry name" value="Thioredoxin_domain"/>
</dbReference>
<feature type="active site" evidence="4">
    <location>
        <position position="61"/>
    </location>
</feature>
<comment type="similarity">
    <text evidence="1 5">Belongs to the glutathione peroxidase family.</text>
</comment>
<evidence type="ECO:0000256" key="2">
    <source>
        <dbReference type="ARBA" id="ARBA00022559"/>
    </source>
</evidence>
<dbReference type="InterPro" id="IPR036249">
    <property type="entry name" value="Thioredoxin-like_sf"/>
</dbReference>
<protein>
    <recommendedName>
        <fullName evidence="5">Glutathione peroxidase</fullName>
    </recommendedName>
</protein>
<dbReference type="PRINTS" id="PR01011">
    <property type="entry name" value="GLUTPROXDASE"/>
</dbReference>
<proteinExistence type="inferred from homology"/>
<dbReference type="PROSITE" id="PS51355">
    <property type="entry name" value="GLUTATHIONE_PEROXID_3"/>
    <property type="match status" value="1"/>
</dbReference>
<name>A0A3A4R6S1_9BACT</name>
<comment type="caution">
    <text evidence="7">The sequence shown here is derived from an EMBL/GenBank/DDBJ whole genome shotgun (WGS) entry which is preliminary data.</text>
</comment>
<dbReference type="PIRSF" id="PIRSF000303">
    <property type="entry name" value="Glutathion_perox"/>
    <property type="match status" value="1"/>
</dbReference>
<dbReference type="PROSITE" id="PS51352">
    <property type="entry name" value="THIOREDOXIN_2"/>
    <property type="match status" value="1"/>
</dbReference>
<keyword evidence="2 5" id="KW-0575">Peroxidase</keyword>
<evidence type="ECO:0000256" key="4">
    <source>
        <dbReference type="PIRSR" id="PIRSR000303-1"/>
    </source>
</evidence>
<feature type="domain" description="Thioredoxin" evidence="6">
    <location>
        <begin position="23"/>
        <end position="183"/>
    </location>
</feature>
<dbReference type="Pfam" id="PF00255">
    <property type="entry name" value="GSHPx"/>
    <property type="match status" value="1"/>
</dbReference>
<dbReference type="InterPro" id="IPR029759">
    <property type="entry name" value="GPX_AS"/>
</dbReference>
<evidence type="ECO:0000256" key="5">
    <source>
        <dbReference type="RuleBase" id="RU000499"/>
    </source>
</evidence>